<gene>
    <name evidence="11" type="ORF">INT44_007554</name>
</gene>
<evidence type="ECO:0000256" key="1">
    <source>
        <dbReference type="ARBA" id="ARBA00004275"/>
    </source>
</evidence>
<evidence type="ECO:0000256" key="7">
    <source>
        <dbReference type="PIRNR" id="PIRNR000241"/>
    </source>
</evidence>
<reference evidence="11" key="1">
    <citation type="submission" date="2020-12" db="EMBL/GenBank/DDBJ databases">
        <title>Metabolic potential, ecology and presence of endohyphal bacteria is reflected in genomic diversity of Mucoromycotina.</title>
        <authorList>
            <person name="Muszewska A."/>
            <person name="Okrasinska A."/>
            <person name="Steczkiewicz K."/>
            <person name="Drgas O."/>
            <person name="Orlowska M."/>
            <person name="Perlinska-Lenart U."/>
            <person name="Aleksandrzak-Piekarczyk T."/>
            <person name="Szatraj K."/>
            <person name="Zielenkiewicz U."/>
            <person name="Pilsyk S."/>
            <person name="Malc E."/>
            <person name="Mieczkowski P."/>
            <person name="Kruszewska J.S."/>
            <person name="Biernat P."/>
            <person name="Pawlowska J."/>
        </authorList>
    </citation>
    <scope>NUCLEOTIDE SEQUENCE</scope>
    <source>
        <strain evidence="11">WA0000051536</strain>
    </source>
</reference>
<evidence type="ECO:0000256" key="6">
    <source>
        <dbReference type="ARBA" id="ARBA00023140"/>
    </source>
</evidence>
<proteinExistence type="inferred from homology"/>
<dbReference type="GO" id="GO:0006145">
    <property type="term" value="P:purine nucleobase catabolic process"/>
    <property type="evidence" value="ECO:0007669"/>
    <property type="project" value="TreeGrafter"/>
</dbReference>
<keyword evidence="6 7" id="KW-0576">Peroxisome</keyword>
<dbReference type="GO" id="GO:0004846">
    <property type="term" value="F:urate oxidase activity"/>
    <property type="evidence" value="ECO:0007669"/>
    <property type="project" value="UniProtKB-EC"/>
</dbReference>
<dbReference type="NCBIfam" id="TIGR03383">
    <property type="entry name" value="urate_oxi"/>
    <property type="match status" value="1"/>
</dbReference>
<keyword evidence="12" id="KW-1185">Reference proteome</keyword>
<dbReference type="PIRSF" id="PIRSF000241">
    <property type="entry name" value="Urate_oxidase"/>
    <property type="match status" value="1"/>
</dbReference>
<comment type="similarity">
    <text evidence="3 7 10">Belongs to the uricase family.</text>
</comment>
<dbReference type="FunFam" id="3.10.270.10:FF:000001">
    <property type="entry name" value="Uricase"/>
    <property type="match status" value="1"/>
</dbReference>
<dbReference type="PANTHER" id="PTHR42874:SF1">
    <property type="entry name" value="URICASE"/>
    <property type="match status" value="1"/>
</dbReference>
<dbReference type="UniPathway" id="UPA00394">
    <property type="reaction ID" value="UER00650"/>
</dbReference>
<comment type="catalytic activity">
    <reaction evidence="7 10">
        <text>urate + O2 + H2O = 5-hydroxyisourate + H2O2</text>
        <dbReference type="Rhea" id="RHEA:21368"/>
        <dbReference type="ChEBI" id="CHEBI:15377"/>
        <dbReference type="ChEBI" id="CHEBI:15379"/>
        <dbReference type="ChEBI" id="CHEBI:16240"/>
        <dbReference type="ChEBI" id="CHEBI:17775"/>
        <dbReference type="ChEBI" id="CHEBI:18072"/>
        <dbReference type="EC" id="1.7.3.3"/>
    </reaction>
</comment>
<dbReference type="PRINTS" id="PR00093">
    <property type="entry name" value="URICASE"/>
</dbReference>
<protein>
    <recommendedName>
        <fullName evidence="7 10">Uricase</fullName>
        <ecNumber evidence="7 10">1.7.3.3</ecNumber>
    </recommendedName>
    <alternativeName>
        <fullName evidence="7">Urate oxidase</fullName>
    </alternativeName>
</protein>
<feature type="binding site" evidence="9">
    <location>
        <position position="231"/>
    </location>
    <ligand>
        <name>urate</name>
        <dbReference type="ChEBI" id="CHEBI:17775"/>
    </ligand>
</feature>
<comment type="subcellular location">
    <subcellularLocation>
        <location evidence="1 7">Peroxisome</location>
    </subcellularLocation>
</comment>
<dbReference type="Gene3D" id="3.10.270.10">
    <property type="entry name" value="Urate Oxidase"/>
    <property type="match status" value="1"/>
</dbReference>
<evidence type="ECO:0000256" key="2">
    <source>
        <dbReference type="ARBA" id="ARBA00004831"/>
    </source>
</evidence>
<dbReference type="OrthoDB" id="9992118at2759"/>
<dbReference type="GO" id="GO:0019628">
    <property type="term" value="P:urate catabolic process"/>
    <property type="evidence" value="ECO:0007669"/>
    <property type="project" value="UniProtKB-UniPathway"/>
</dbReference>
<evidence type="ECO:0000256" key="3">
    <source>
        <dbReference type="ARBA" id="ARBA00009760"/>
    </source>
</evidence>
<sequence>MSSSQVYLKKARYGKDKVKVMKVYRDGKWQTCVELTVALTLEGDIETSYTEADNSVVVTTDTCKNTVYIMAKRSANVDNIELFAQEITEHVLKQYKHIHVAHVQIIKHKWSRMLIDGELHPHSFVRDGEDVQTTHVTQYRDGNKITIESGLKNLLVLKTTGSAFHSFYRDEYTTLPEVWDRIFSTSVDATWRFESTKPSVLRHQVNFPEVHASVKKITMDTFAKDDSASVQATLYKMQQQILRDNKSVGEVDYSLPNKHYFGVDMSKFKIDNTDKNLDVFQPVADPSGLITATTARKPAAKL</sequence>
<feature type="binding site" evidence="9">
    <location>
        <position position="257"/>
    </location>
    <ligand>
        <name>O2</name>
        <dbReference type="ChEBI" id="CHEBI:15379"/>
    </ligand>
</feature>
<accession>A0A8H7PJI7</accession>
<comment type="pathway">
    <text evidence="2 7">Purine metabolism; urate degradation; (S)-allantoin from urate: step 1/3.</text>
</comment>
<feature type="binding site" evidence="9">
    <location>
        <position position="61"/>
    </location>
    <ligand>
        <name>5-hydroxyisourate</name>
        <dbReference type="ChEBI" id="CHEBI:18072"/>
    </ligand>
</feature>
<feature type="binding site" evidence="9">
    <location>
        <position position="181"/>
    </location>
    <ligand>
        <name>5-hydroxyisourate</name>
        <dbReference type="ChEBI" id="CHEBI:18072"/>
    </ligand>
</feature>
<feature type="binding site" evidence="9">
    <location>
        <position position="231"/>
    </location>
    <ligand>
        <name>5-hydroxyisourate</name>
        <dbReference type="ChEBI" id="CHEBI:18072"/>
    </ligand>
</feature>
<feature type="binding site" evidence="9">
    <location>
        <position position="181"/>
    </location>
    <ligand>
        <name>urate</name>
        <dbReference type="ChEBI" id="CHEBI:17775"/>
    </ligand>
</feature>
<organism evidence="11 12">
    <name type="scientific">Umbelopsis vinacea</name>
    <dbReference type="NCBI Taxonomy" id="44442"/>
    <lineage>
        <taxon>Eukaryota</taxon>
        <taxon>Fungi</taxon>
        <taxon>Fungi incertae sedis</taxon>
        <taxon>Mucoromycota</taxon>
        <taxon>Mucoromycotina</taxon>
        <taxon>Umbelopsidomycetes</taxon>
        <taxon>Umbelopsidales</taxon>
        <taxon>Umbelopsidaceae</taxon>
        <taxon>Umbelopsis</taxon>
    </lineage>
</organism>
<evidence type="ECO:0000256" key="10">
    <source>
        <dbReference type="RuleBase" id="RU004455"/>
    </source>
</evidence>
<keyword evidence="4 7" id="KW-0659">Purine metabolism</keyword>
<feature type="binding site" evidence="9">
    <location>
        <position position="257"/>
    </location>
    <ligand>
        <name>5-hydroxyisourate</name>
        <dbReference type="ChEBI" id="CHEBI:18072"/>
    </ligand>
</feature>
<name>A0A8H7PJI7_9FUNG</name>
<dbReference type="PROSITE" id="PS00366">
    <property type="entry name" value="URICASE"/>
    <property type="match status" value="1"/>
</dbReference>
<dbReference type="GO" id="GO:0005777">
    <property type="term" value="C:peroxisome"/>
    <property type="evidence" value="ECO:0007669"/>
    <property type="project" value="UniProtKB-SubCell"/>
</dbReference>
<dbReference type="PANTHER" id="PTHR42874">
    <property type="entry name" value="URICASE"/>
    <property type="match status" value="1"/>
</dbReference>
<feature type="active site" description="Charge relay system" evidence="8">
    <location>
        <position position="60"/>
    </location>
</feature>
<comment type="function">
    <text evidence="7 10">Catalyzes the oxidation of uric acid to 5-hydroxyisourate, which is further processed to form (S)-allantoin.</text>
</comment>
<dbReference type="AlphaFoldDB" id="A0A8H7PJI7"/>
<feature type="binding site" evidence="9">
    <location>
        <position position="164"/>
    </location>
    <ligand>
        <name>urate</name>
        <dbReference type="ChEBI" id="CHEBI:17775"/>
    </ligand>
</feature>
<feature type="binding site" evidence="9">
    <location>
        <position position="164"/>
    </location>
    <ligand>
        <name>5-hydroxyisourate</name>
        <dbReference type="ChEBI" id="CHEBI:18072"/>
    </ligand>
</feature>
<evidence type="ECO:0000313" key="12">
    <source>
        <dbReference type="Proteomes" id="UP000612746"/>
    </source>
</evidence>
<feature type="binding site" evidence="9">
    <location>
        <position position="60"/>
    </location>
    <ligand>
        <name>5-hydroxyisourate</name>
        <dbReference type="ChEBI" id="CHEBI:18072"/>
    </ligand>
</feature>
<comment type="caution">
    <text evidence="11">The sequence shown here is derived from an EMBL/GenBank/DDBJ whole genome shotgun (WGS) entry which is preliminary data.</text>
</comment>
<dbReference type="InterPro" id="IPR019842">
    <property type="entry name" value="Uricase_CS"/>
</dbReference>
<evidence type="ECO:0000256" key="8">
    <source>
        <dbReference type="PIRSR" id="PIRSR000241-1"/>
    </source>
</evidence>
<keyword evidence="5 7" id="KW-0560">Oxidoreductase</keyword>
<feature type="binding site" evidence="9">
    <location>
        <position position="61"/>
    </location>
    <ligand>
        <name>urate</name>
        <dbReference type="ChEBI" id="CHEBI:17775"/>
    </ligand>
</feature>
<feature type="binding site" evidence="9">
    <location>
        <position position="230"/>
    </location>
    <ligand>
        <name>urate</name>
        <dbReference type="ChEBI" id="CHEBI:17775"/>
    </ligand>
</feature>
<dbReference type="InterPro" id="IPR002042">
    <property type="entry name" value="Uricase"/>
</dbReference>
<dbReference type="Proteomes" id="UP000612746">
    <property type="component" value="Unassembled WGS sequence"/>
</dbReference>
<evidence type="ECO:0000313" key="11">
    <source>
        <dbReference type="EMBL" id="KAG2175076.1"/>
    </source>
</evidence>
<dbReference type="EC" id="1.7.3.3" evidence="7 10"/>
<feature type="active site" description="Charge relay system" evidence="8">
    <location>
        <position position="15"/>
    </location>
</feature>
<dbReference type="Pfam" id="PF01014">
    <property type="entry name" value="Uricase"/>
    <property type="match status" value="2"/>
</dbReference>
<dbReference type="SUPFAM" id="SSF55620">
    <property type="entry name" value="Tetrahydrobiopterin biosynthesis enzymes-like"/>
    <property type="match status" value="2"/>
</dbReference>
<feature type="active site" description="Charge relay system" evidence="8">
    <location>
        <position position="259"/>
    </location>
</feature>
<dbReference type="EMBL" id="JAEPRA010000015">
    <property type="protein sequence ID" value="KAG2175076.1"/>
    <property type="molecule type" value="Genomic_DNA"/>
</dbReference>
<feature type="binding site" evidence="9">
    <location>
        <position position="60"/>
    </location>
    <ligand>
        <name>O2</name>
        <dbReference type="ChEBI" id="CHEBI:15379"/>
    </ligand>
</feature>
<feature type="binding site" evidence="9">
    <location>
        <position position="257"/>
    </location>
    <ligand>
        <name>urate</name>
        <dbReference type="ChEBI" id="CHEBI:17775"/>
    </ligand>
</feature>
<feature type="binding site" evidence="9">
    <location>
        <position position="230"/>
    </location>
    <ligand>
        <name>5-hydroxyisourate</name>
        <dbReference type="ChEBI" id="CHEBI:18072"/>
    </ligand>
</feature>
<evidence type="ECO:0000256" key="5">
    <source>
        <dbReference type="ARBA" id="ARBA00023002"/>
    </source>
</evidence>
<evidence type="ECO:0000256" key="4">
    <source>
        <dbReference type="ARBA" id="ARBA00022631"/>
    </source>
</evidence>
<feature type="binding site" evidence="9">
    <location>
        <position position="60"/>
    </location>
    <ligand>
        <name>urate</name>
        <dbReference type="ChEBI" id="CHEBI:17775"/>
    </ligand>
</feature>
<evidence type="ECO:0000256" key="9">
    <source>
        <dbReference type="PIRSR" id="PIRSR000241-2"/>
    </source>
</evidence>